<evidence type="ECO:0000313" key="2">
    <source>
        <dbReference type="EMBL" id="CAD6193164.1"/>
    </source>
</evidence>
<feature type="transmembrane region" description="Helical" evidence="1">
    <location>
        <begin position="49"/>
        <end position="71"/>
    </location>
</feature>
<dbReference type="EMBL" id="CAJGYM010000033">
    <property type="protein sequence ID" value="CAD6193164.1"/>
    <property type="molecule type" value="Genomic_DNA"/>
</dbReference>
<sequence>MLLWLRLFRKPLRYENCHTYLGIPTKIASTVFMVISVLCYAFTFAFLPLFAYIPLLVVLAAIAACIIFTIVKMNASTAMAARIFAGLCLIPNYIVCGFLTYAIANYGDISGSAYIQSLYNMSKGLLVAGEIVGLLNSIFVLLFIGAIRRLAVLCLPPPSIQPLTMPVGTHVYTIPQQQQPQYQYSTATAPPAYSNQSSFD</sequence>
<keyword evidence="1" id="KW-0472">Membrane</keyword>
<dbReference type="AlphaFoldDB" id="A0A8S1HC48"/>
<proteinExistence type="predicted"/>
<keyword evidence="1" id="KW-1133">Transmembrane helix</keyword>
<feature type="transmembrane region" description="Helical" evidence="1">
    <location>
        <begin position="21"/>
        <end position="43"/>
    </location>
</feature>
<evidence type="ECO:0000313" key="3">
    <source>
        <dbReference type="Proteomes" id="UP000835052"/>
    </source>
</evidence>
<organism evidence="2 3">
    <name type="scientific">Caenorhabditis auriculariae</name>
    <dbReference type="NCBI Taxonomy" id="2777116"/>
    <lineage>
        <taxon>Eukaryota</taxon>
        <taxon>Metazoa</taxon>
        <taxon>Ecdysozoa</taxon>
        <taxon>Nematoda</taxon>
        <taxon>Chromadorea</taxon>
        <taxon>Rhabditida</taxon>
        <taxon>Rhabditina</taxon>
        <taxon>Rhabditomorpha</taxon>
        <taxon>Rhabditoidea</taxon>
        <taxon>Rhabditidae</taxon>
        <taxon>Peloderinae</taxon>
        <taxon>Caenorhabditis</taxon>
    </lineage>
</organism>
<comment type="caution">
    <text evidence="2">The sequence shown here is derived from an EMBL/GenBank/DDBJ whole genome shotgun (WGS) entry which is preliminary data.</text>
</comment>
<feature type="transmembrane region" description="Helical" evidence="1">
    <location>
        <begin position="124"/>
        <end position="147"/>
    </location>
</feature>
<evidence type="ECO:0000256" key="1">
    <source>
        <dbReference type="SAM" id="Phobius"/>
    </source>
</evidence>
<reference evidence="2" key="1">
    <citation type="submission" date="2020-10" db="EMBL/GenBank/DDBJ databases">
        <authorList>
            <person name="Kikuchi T."/>
        </authorList>
    </citation>
    <scope>NUCLEOTIDE SEQUENCE</scope>
    <source>
        <strain evidence="2">NKZ352</strain>
    </source>
</reference>
<gene>
    <name evidence="2" type="ORF">CAUJ_LOCUS9083</name>
</gene>
<dbReference type="Proteomes" id="UP000835052">
    <property type="component" value="Unassembled WGS sequence"/>
</dbReference>
<keyword evidence="3" id="KW-1185">Reference proteome</keyword>
<name>A0A8S1HC48_9PELO</name>
<accession>A0A8S1HC48</accession>
<protein>
    <submittedName>
        <fullName evidence="2">Uncharacterized protein</fullName>
    </submittedName>
</protein>
<keyword evidence="1" id="KW-0812">Transmembrane</keyword>
<feature type="transmembrane region" description="Helical" evidence="1">
    <location>
        <begin position="83"/>
        <end position="104"/>
    </location>
</feature>